<accession>A0ABW0W189</accession>
<feature type="transmembrane region" description="Helical" evidence="7">
    <location>
        <begin position="151"/>
        <end position="170"/>
    </location>
</feature>
<dbReference type="RefSeq" id="WP_379188731.1">
    <property type="nucleotide sequence ID" value="NZ_JBHSOW010000047.1"/>
</dbReference>
<feature type="transmembrane region" description="Helical" evidence="7">
    <location>
        <begin position="191"/>
        <end position="212"/>
    </location>
</feature>
<proteinExistence type="inferred from homology"/>
<keyword evidence="6 7" id="KW-0472">Membrane</keyword>
<dbReference type="PANTHER" id="PTHR43744:SF6">
    <property type="entry name" value="ABC TRANSPORTER PERMEASE PROTEIN YESQ-RELATED"/>
    <property type="match status" value="1"/>
</dbReference>
<comment type="subcellular location">
    <subcellularLocation>
        <location evidence="1 7">Cell membrane</location>
        <topology evidence="1 7">Multi-pass membrane protein</topology>
    </subcellularLocation>
</comment>
<keyword evidence="3" id="KW-1003">Cell membrane</keyword>
<evidence type="ECO:0000256" key="1">
    <source>
        <dbReference type="ARBA" id="ARBA00004651"/>
    </source>
</evidence>
<gene>
    <name evidence="9" type="ORF">ACFPYJ_13780</name>
</gene>
<feature type="transmembrane region" description="Helical" evidence="7">
    <location>
        <begin position="257"/>
        <end position="274"/>
    </location>
</feature>
<keyword evidence="5 7" id="KW-1133">Transmembrane helix</keyword>
<feature type="transmembrane region" description="Helical" evidence="7">
    <location>
        <begin position="79"/>
        <end position="103"/>
    </location>
</feature>
<keyword evidence="4 7" id="KW-0812">Transmembrane</keyword>
<dbReference type="CDD" id="cd06261">
    <property type="entry name" value="TM_PBP2"/>
    <property type="match status" value="1"/>
</dbReference>
<evidence type="ECO:0000256" key="3">
    <source>
        <dbReference type="ARBA" id="ARBA00022475"/>
    </source>
</evidence>
<keyword evidence="10" id="KW-1185">Reference proteome</keyword>
<dbReference type="PANTHER" id="PTHR43744">
    <property type="entry name" value="ABC TRANSPORTER PERMEASE PROTEIN MG189-RELATED-RELATED"/>
    <property type="match status" value="1"/>
</dbReference>
<sequence>MAGNNVTVNMRNKIKVGPIIRFIFLLVLSVSMIYPVLWMITIALESSGGMFKVPPEWFPHEFHWSNFIEGAKKVEFAHVFLNSLAISVIVTTGQVVSSLFIGYGISRIPFPGRKLWFYLFIGSMMLPSIVSLIPVFYVFAKVGLFNTWWPILIPAFFGNPFFVFLCRQFYSSIPYSYDEAAKIDGANHLQIMMRVIVPMSIPLVVTMIILSFQGSWNEYLTPLVYLQDQKLWPLSVAVASFSGAYGTTWNHFMAVNLLYMLPLLILFFVAQKYFMQGLGSLNNSGLK</sequence>
<reference evidence="10" key="1">
    <citation type="journal article" date="2019" name="Int. J. Syst. Evol. Microbiol.">
        <title>The Global Catalogue of Microorganisms (GCM) 10K type strain sequencing project: providing services to taxonomists for standard genome sequencing and annotation.</title>
        <authorList>
            <consortium name="The Broad Institute Genomics Platform"/>
            <consortium name="The Broad Institute Genome Sequencing Center for Infectious Disease"/>
            <person name="Wu L."/>
            <person name="Ma J."/>
        </authorList>
    </citation>
    <scope>NUCLEOTIDE SEQUENCE [LARGE SCALE GENOMIC DNA]</scope>
    <source>
        <strain evidence="10">CGMCC 1.3240</strain>
    </source>
</reference>
<evidence type="ECO:0000259" key="8">
    <source>
        <dbReference type="PROSITE" id="PS50928"/>
    </source>
</evidence>
<evidence type="ECO:0000256" key="6">
    <source>
        <dbReference type="ARBA" id="ARBA00023136"/>
    </source>
</evidence>
<evidence type="ECO:0000256" key="7">
    <source>
        <dbReference type="RuleBase" id="RU363032"/>
    </source>
</evidence>
<dbReference type="InterPro" id="IPR000515">
    <property type="entry name" value="MetI-like"/>
</dbReference>
<keyword evidence="2 7" id="KW-0813">Transport</keyword>
<protein>
    <submittedName>
        <fullName evidence="9">Carbohydrate ABC transporter permease</fullName>
    </submittedName>
</protein>
<feature type="domain" description="ABC transmembrane type-1" evidence="8">
    <location>
        <begin position="80"/>
        <end position="270"/>
    </location>
</feature>
<comment type="similarity">
    <text evidence="7">Belongs to the binding-protein-dependent transport system permease family.</text>
</comment>
<dbReference type="Proteomes" id="UP001596047">
    <property type="component" value="Unassembled WGS sequence"/>
</dbReference>
<dbReference type="SUPFAM" id="SSF161098">
    <property type="entry name" value="MetI-like"/>
    <property type="match status" value="1"/>
</dbReference>
<dbReference type="InterPro" id="IPR035906">
    <property type="entry name" value="MetI-like_sf"/>
</dbReference>
<evidence type="ECO:0000256" key="5">
    <source>
        <dbReference type="ARBA" id="ARBA00022989"/>
    </source>
</evidence>
<dbReference type="Gene3D" id="1.10.3720.10">
    <property type="entry name" value="MetI-like"/>
    <property type="match status" value="1"/>
</dbReference>
<evidence type="ECO:0000256" key="2">
    <source>
        <dbReference type="ARBA" id="ARBA00022448"/>
    </source>
</evidence>
<feature type="transmembrane region" description="Helical" evidence="7">
    <location>
        <begin position="115"/>
        <end position="139"/>
    </location>
</feature>
<dbReference type="Pfam" id="PF00528">
    <property type="entry name" value="BPD_transp_1"/>
    <property type="match status" value="1"/>
</dbReference>
<evidence type="ECO:0000256" key="4">
    <source>
        <dbReference type="ARBA" id="ARBA00022692"/>
    </source>
</evidence>
<comment type="caution">
    <text evidence="9">The sequence shown here is derived from an EMBL/GenBank/DDBJ whole genome shotgun (WGS) entry which is preliminary data.</text>
</comment>
<dbReference type="EMBL" id="JBHSOW010000047">
    <property type="protein sequence ID" value="MFC5650176.1"/>
    <property type="molecule type" value="Genomic_DNA"/>
</dbReference>
<evidence type="ECO:0000313" key="9">
    <source>
        <dbReference type="EMBL" id="MFC5650176.1"/>
    </source>
</evidence>
<organism evidence="9 10">
    <name type="scientific">Paenibacillus solisilvae</name>
    <dbReference type="NCBI Taxonomy" id="2486751"/>
    <lineage>
        <taxon>Bacteria</taxon>
        <taxon>Bacillati</taxon>
        <taxon>Bacillota</taxon>
        <taxon>Bacilli</taxon>
        <taxon>Bacillales</taxon>
        <taxon>Paenibacillaceae</taxon>
        <taxon>Paenibacillus</taxon>
    </lineage>
</organism>
<evidence type="ECO:0000313" key="10">
    <source>
        <dbReference type="Proteomes" id="UP001596047"/>
    </source>
</evidence>
<feature type="transmembrane region" description="Helical" evidence="7">
    <location>
        <begin position="19"/>
        <end position="44"/>
    </location>
</feature>
<dbReference type="PROSITE" id="PS50928">
    <property type="entry name" value="ABC_TM1"/>
    <property type="match status" value="1"/>
</dbReference>
<name>A0ABW0W189_9BACL</name>